<gene>
    <name evidence="1" type="ORF">JCM19237_261</name>
</gene>
<name>A0A090QYD3_9GAMM</name>
<evidence type="ECO:0000313" key="1">
    <source>
        <dbReference type="EMBL" id="GAL07881.1"/>
    </source>
</evidence>
<dbReference type="AlphaFoldDB" id="A0A090QYD3"/>
<comment type="caution">
    <text evidence="1">The sequence shown here is derived from an EMBL/GenBank/DDBJ whole genome shotgun (WGS) entry which is preliminary data.</text>
</comment>
<dbReference type="EMBL" id="BBMN01000020">
    <property type="protein sequence ID" value="GAL07881.1"/>
    <property type="molecule type" value="Genomic_DNA"/>
</dbReference>
<organism evidence="1 2">
    <name type="scientific">Photobacterium aphoticum</name>
    <dbReference type="NCBI Taxonomy" id="754436"/>
    <lineage>
        <taxon>Bacteria</taxon>
        <taxon>Pseudomonadati</taxon>
        <taxon>Pseudomonadota</taxon>
        <taxon>Gammaproteobacteria</taxon>
        <taxon>Vibrionales</taxon>
        <taxon>Vibrionaceae</taxon>
        <taxon>Photobacterium</taxon>
    </lineage>
</organism>
<dbReference type="STRING" id="754436.JCM19237_261"/>
<evidence type="ECO:0000313" key="2">
    <source>
        <dbReference type="Proteomes" id="UP000029227"/>
    </source>
</evidence>
<reference evidence="1 2" key="1">
    <citation type="journal article" date="2014" name="Genome Announc.">
        <title>Draft Genome Sequences of Two Vibrionaceae Species, Vibrio ponticus C121 and Photobacterium aphoticum C119, Isolated as Coral Reef Microbiota.</title>
        <authorList>
            <person name="Al-saari N."/>
            <person name="Meirelles P.M."/>
            <person name="Mino S."/>
            <person name="Suda W."/>
            <person name="Oshima K."/>
            <person name="Hattori M."/>
            <person name="Ohkuma M."/>
            <person name="Thompson F.L."/>
            <person name="Gomez-Gil B."/>
            <person name="Sawabe T."/>
            <person name="Sawabe T."/>
        </authorList>
    </citation>
    <scope>NUCLEOTIDE SEQUENCE [LARGE SCALE GENOMIC DNA]</scope>
    <source>
        <strain evidence="1 2">JCM 19237</strain>
    </source>
</reference>
<sequence>MKNIREVRRILEFPARTKVRWQPLNDMAAMYGVKIEYESHRGLIRLLTLEGKSFREDELVTRNKAGEPVMKINDLTWHEWTELLAECADMIAEMR</sequence>
<proteinExistence type="predicted"/>
<accession>A0A090QYD3</accession>
<dbReference type="Proteomes" id="UP000029227">
    <property type="component" value="Unassembled WGS sequence"/>
</dbReference>
<protein>
    <submittedName>
        <fullName evidence="1">Uncharacterized protein</fullName>
    </submittedName>
</protein>